<keyword evidence="2" id="KW-1185">Reference proteome</keyword>
<name>A0ACC0NZM1_RHOML</name>
<comment type="caution">
    <text evidence="1">The sequence shown here is derived from an EMBL/GenBank/DDBJ whole genome shotgun (WGS) entry which is preliminary data.</text>
</comment>
<organism evidence="1 2">
    <name type="scientific">Rhododendron molle</name>
    <name type="common">Chinese azalea</name>
    <name type="synonym">Azalea mollis</name>
    <dbReference type="NCBI Taxonomy" id="49168"/>
    <lineage>
        <taxon>Eukaryota</taxon>
        <taxon>Viridiplantae</taxon>
        <taxon>Streptophyta</taxon>
        <taxon>Embryophyta</taxon>
        <taxon>Tracheophyta</taxon>
        <taxon>Spermatophyta</taxon>
        <taxon>Magnoliopsida</taxon>
        <taxon>eudicotyledons</taxon>
        <taxon>Gunneridae</taxon>
        <taxon>Pentapetalae</taxon>
        <taxon>asterids</taxon>
        <taxon>Ericales</taxon>
        <taxon>Ericaceae</taxon>
        <taxon>Ericoideae</taxon>
        <taxon>Rhodoreae</taxon>
        <taxon>Rhododendron</taxon>
    </lineage>
</organism>
<evidence type="ECO:0000313" key="1">
    <source>
        <dbReference type="EMBL" id="KAI8558675.1"/>
    </source>
</evidence>
<sequence length="758" mass="86670">MDHHWSCQITPGHHPRSPHQSTSPPPPTQHHDSSRDSHQDSPDFHRLPTPPRSPLFSLLHLTHSPLITPPPTGNPKPTTTTTDTPPPSLLSHRIMEIQDQNLEETQNLEVVLEPKVGTIFESEYEAQECYATYAKAKGFGTITTTSKKRNKVKSNITYGCHRAGNARPTGLNPIKFHPTPKTGCKTHMNISLQVDGKWMLNSIELNHNHEMDPEKVKYLRCYRNIPPHSQRIIELHAAAGITMNKTIASCVIEAGGPDNLPWIDKDGRNFKDKERCLRLKEGDAEAMHKYFIKMHEDNSDFFYAIDLDENDRLRNVFWADAYSRELCKEFGDVITFDTTYLVNKYNMPFAPFVGVNHHGQSILFGCGLVSREDTTSFVWLFETWLSCMHGSYPNAIITDQCRAMQNAISEVFPNARHRWCLWHIMKKIRDKLKSCNEYKAIKTSLKSAVYDSLYPVDFEQNWADLIEQFNLQRNDWLAGLYEERHRWVPAFVKDTFWAGMSTTQRSESINAFFDGYVHSNTTLKEFVGQYENALGKKVQKEEEADAHSLNFQIQKVSPYGFEDQFQQAYTIGKCKQFREQVGQTIGCNLTIGSSIAKTDRMAARLREIKAENNLYDEECQSNMPTVGDVQNGLKSFQDKSSTVGDPSVGPRRGRPPTKRKQSMTEQIVRKNTKSNKRVQCSRANAKSTLDVEVNTHATGFHEIVMQESGNVTPSQASVGYLGTWSYDLNESPYDLEHDYNESAFDVFGKSMRRWQKYE</sequence>
<proteinExistence type="predicted"/>
<reference evidence="1" key="1">
    <citation type="submission" date="2022-02" db="EMBL/GenBank/DDBJ databases">
        <title>Plant Genome Project.</title>
        <authorList>
            <person name="Zhang R.-G."/>
        </authorList>
    </citation>
    <scope>NUCLEOTIDE SEQUENCE</scope>
    <source>
        <strain evidence="1">AT1</strain>
    </source>
</reference>
<evidence type="ECO:0000313" key="2">
    <source>
        <dbReference type="Proteomes" id="UP001062846"/>
    </source>
</evidence>
<gene>
    <name evidence="1" type="ORF">RHMOL_Rhmol04G0115300</name>
</gene>
<dbReference type="EMBL" id="CM046391">
    <property type="protein sequence ID" value="KAI8558675.1"/>
    <property type="molecule type" value="Genomic_DNA"/>
</dbReference>
<protein>
    <submittedName>
        <fullName evidence="1">Uncharacterized protein</fullName>
    </submittedName>
</protein>
<dbReference type="Proteomes" id="UP001062846">
    <property type="component" value="Chromosome 4"/>
</dbReference>
<accession>A0ACC0NZM1</accession>